<sequence length="95" mass="10860">MTDCGLSWMTRNIRPSMRRPQETGSRDEAARVLASIRQKEHEHSITGAPMPTDHELMLELNEGLKKGHTYGFGEEESALVMRSIWPPSVFRPLLR</sequence>
<organism evidence="1 2">
    <name type="scientific">Catharanthus roseus</name>
    <name type="common">Madagascar periwinkle</name>
    <name type="synonym">Vinca rosea</name>
    <dbReference type="NCBI Taxonomy" id="4058"/>
    <lineage>
        <taxon>Eukaryota</taxon>
        <taxon>Viridiplantae</taxon>
        <taxon>Streptophyta</taxon>
        <taxon>Embryophyta</taxon>
        <taxon>Tracheophyta</taxon>
        <taxon>Spermatophyta</taxon>
        <taxon>Magnoliopsida</taxon>
        <taxon>eudicotyledons</taxon>
        <taxon>Gunneridae</taxon>
        <taxon>Pentapetalae</taxon>
        <taxon>asterids</taxon>
        <taxon>lamiids</taxon>
        <taxon>Gentianales</taxon>
        <taxon>Apocynaceae</taxon>
        <taxon>Rauvolfioideae</taxon>
        <taxon>Vinceae</taxon>
        <taxon>Catharanthinae</taxon>
        <taxon>Catharanthus</taxon>
    </lineage>
</organism>
<proteinExistence type="predicted"/>
<protein>
    <submittedName>
        <fullName evidence="1">Uncharacterized protein</fullName>
    </submittedName>
</protein>
<reference evidence="2" key="1">
    <citation type="journal article" date="2023" name="Nat. Plants">
        <title>Single-cell RNA sequencing provides a high-resolution roadmap for understanding the multicellular compartmentation of specialized metabolism.</title>
        <authorList>
            <person name="Sun S."/>
            <person name="Shen X."/>
            <person name="Li Y."/>
            <person name="Li Y."/>
            <person name="Wang S."/>
            <person name="Li R."/>
            <person name="Zhang H."/>
            <person name="Shen G."/>
            <person name="Guo B."/>
            <person name="Wei J."/>
            <person name="Xu J."/>
            <person name="St-Pierre B."/>
            <person name="Chen S."/>
            <person name="Sun C."/>
        </authorList>
    </citation>
    <scope>NUCLEOTIDE SEQUENCE [LARGE SCALE GENOMIC DNA]</scope>
</reference>
<accession>A0ACB9ZX18</accession>
<dbReference type="Proteomes" id="UP001060085">
    <property type="component" value="Linkage Group LG07"/>
</dbReference>
<evidence type="ECO:0000313" key="1">
    <source>
        <dbReference type="EMBL" id="KAI5652398.1"/>
    </source>
</evidence>
<name>A0ACB9ZX18_CATRO</name>
<gene>
    <name evidence="1" type="ORF">M9H77_29585</name>
</gene>
<comment type="caution">
    <text evidence="1">The sequence shown here is derived from an EMBL/GenBank/DDBJ whole genome shotgun (WGS) entry which is preliminary data.</text>
</comment>
<evidence type="ECO:0000313" key="2">
    <source>
        <dbReference type="Proteomes" id="UP001060085"/>
    </source>
</evidence>
<dbReference type="EMBL" id="CM044707">
    <property type="protein sequence ID" value="KAI5652398.1"/>
    <property type="molecule type" value="Genomic_DNA"/>
</dbReference>
<keyword evidence="2" id="KW-1185">Reference proteome</keyword>